<evidence type="ECO:0000313" key="2">
    <source>
        <dbReference type="Proteomes" id="UP001203058"/>
    </source>
</evidence>
<protein>
    <submittedName>
        <fullName evidence="1">Uncharacterized protein</fullName>
    </submittedName>
</protein>
<comment type="caution">
    <text evidence="1">The sequence shown here is derived from an EMBL/GenBank/DDBJ whole genome shotgun (WGS) entry which is preliminary data.</text>
</comment>
<name>A0ABS9VQG5_9SPHN</name>
<organism evidence="1 2">
    <name type="scientific">Sphingomonas telluris</name>
    <dbReference type="NCBI Taxonomy" id="2907998"/>
    <lineage>
        <taxon>Bacteria</taxon>
        <taxon>Pseudomonadati</taxon>
        <taxon>Pseudomonadota</taxon>
        <taxon>Alphaproteobacteria</taxon>
        <taxon>Sphingomonadales</taxon>
        <taxon>Sphingomonadaceae</taxon>
        <taxon>Sphingomonas</taxon>
    </lineage>
</organism>
<dbReference type="EMBL" id="JAKZHW010000002">
    <property type="protein sequence ID" value="MCH8617219.1"/>
    <property type="molecule type" value="Genomic_DNA"/>
</dbReference>
<proteinExistence type="predicted"/>
<reference evidence="1 2" key="1">
    <citation type="submission" date="2022-03" db="EMBL/GenBank/DDBJ databases">
        <authorList>
            <person name="Jo J.-H."/>
            <person name="Im W.-T."/>
        </authorList>
    </citation>
    <scope>NUCLEOTIDE SEQUENCE [LARGE SCALE GENOMIC DNA]</scope>
    <source>
        <strain evidence="1 2">SM33</strain>
    </source>
</reference>
<dbReference type="Proteomes" id="UP001203058">
    <property type="component" value="Unassembled WGS sequence"/>
</dbReference>
<accession>A0ABS9VQG5</accession>
<gene>
    <name evidence="1" type="ORF">LZ016_14070</name>
</gene>
<keyword evidence="2" id="KW-1185">Reference proteome</keyword>
<dbReference type="RefSeq" id="WP_241448083.1">
    <property type="nucleotide sequence ID" value="NZ_JAKZHW010000002.1"/>
</dbReference>
<sequence length="67" mass="7270">MIPIKHSSIFRSRWMALVWAAGIIWFAIEVVAPDQVEGNAAENATDITGSPITPADQQALKDAMNGF</sequence>
<evidence type="ECO:0000313" key="1">
    <source>
        <dbReference type="EMBL" id="MCH8617219.1"/>
    </source>
</evidence>